<proteinExistence type="predicted"/>
<dbReference type="RefSeq" id="WP_283484606.1">
    <property type="nucleotide sequence ID" value="NZ_CP125947.1"/>
</dbReference>
<keyword evidence="2" id="KW-1185">Reference proteome</keyword>
<accession>A0ABY8SLT3</accession>
<evidence type="ECO:0000313" key="2">
    <source>
        <dbReference type="Proteomes" id="UP001240697"/>
    </source>
</evidence>
<dbReference type="Pfam" id="PF19875">
    <property type="entry name" value="DUF6348"/>
    <property type="match status" value="1"/>
</dbReference>
<dbReference type="InterPro" id="IPR045929">
    <property type="entry name" value="DUF6348"/>
</dbReference>
<reference evidence="1 2" key="1">
    <citation type="submission" date="2023-05" db="EMBL/GenBank/DDBJ databases">
        <authorList>
            <person name="Yin Y."/>
            <person name="Lu Z."/>
        </authorList>
    </citation>
    <scope>NUCLEOTIDE SEQUENCE [LARGE SCALE GENOMIC DNA]</scope>
    <source>
        <strain evidence="1 2">ZM22</strain>
    </source>
</reference>
<gene>
    <name evidence="1" type="ORF">QMY55_12880</name>
</gene>
<dbReference type="Proteomes" id="UP001240697">
    <property type="component" value="Chromosome"/>
</dbReference>
<organism evidence="1 2">
    <name type="scientific">Comamonas resistens</name>
    <dbReference type="NCBI Taxonomy" id="3046670"/>
    <lineage>
        <taxon>Bacteria</taxon>
        <taxon>Pseudomonadati</taxon>
        <taxon>Pseudomonadota</taxon>
        <taxon>Betaproteobacteria</taxon>
        <taxon>Burkholderiales</taxon>
        <taxon>Comamonadaceae</taxon>
        <taxon>Comamonas</taxon>
    </lineage>
</organism>
<sequence>MTESESSTLTLQQLLAHTLDELGIATEEQGQRLVLEDGLQLVPHVVDIAAQSDEHWRTSTVIEVYHPLIEDVLFEYQHSGGRSQITSLHDGFNQWARMDLVTLRDAVQPELQRPSMGIGYTDEATGQPYQRQVVLGPTGHYQQRPPEASALPDGHEDDDHDFCPCCLFSNSMQAFSDQLQSREFLGVRLYAARDSQGEISADCRINGEDFPAALPYLKAYVQTWPDAGLEFRKQYVVIRNQP</sequence>
<evidence type="ECO:0000313" key="1">
    <source>
        <dbReference type="EMBL" id="WHS63451.1"/>
    </source>
</evidence>
<dbReference type="EMBL" id="CP125947">
    <property type="protein sequence ID" value="WHS63451.1"/>
    <property type="molecule type" value="Genomic_DNA"/>
</dbReference>
<name>A0ABY8SLT3_9BURK</name>
<protein>
    <submittedName>
        <fullName evidence="1">DUF6348 family protein</fullName>
    </submittedName>
</protein>